<dbReference type="EMBL" id="JAVALS010000020">
    <property type="protein sequence ID" value="MDP5228636.1"/>
    <property type="molecule type" value="Genomic_DNA"/>
</dbReference>
<keyword evidence="1" id="KW-1133">Transmembrane helix</keyword>
<evidence type="ECO:0000313" key="3">
    <source>
        <dbReference type="Proteomes" id="UP001232725"/>
    </source>
</evidence>
<accession>A0ABT9ISQ7</accession>
<comment type="caution">
    <text evidence="2">The sequence shown here is derived from an EMBL/GenBank/DDBJ whole genome shotgun (WGS) entry which is preliminary data.</text>
</comment>
<protein>
    <submittedName>
        <fullName evidence="2">Uncharacterized protein</fullName>
    </submittedName>
</protein>
<evidence type="ECO:0000313" key="2">
    <source>
        <dbReference type="EMBL" id="MDP5228636.1"/>
    </source>
</evidence>
<keyword evidence="1" id="KW-0812">Transmembrane</keyword>
<name>A0ABT9ISQ7_9MICC</name>
<reference evidence="2 3" key="1">
    <citation type="submission" date="2023-08" db="EMBL/GenBank/DDBJ databases">
        <title>Arthrobacter horti sp. nov., isolated from forest soil.</title>
        <authorList>
            <person name="Park M."/>
        </authorList>
    </citation>
    <scope>NUCLEOTIDE SEQUENCE [LARGE SCALE GENOMIC DNA]</scope>
    <source>
        <strain evidence="2 3">YJM1</strain>
    </source>
</reference>
<feature type="transmembrane region" description="Helical" evidence="1">
    <location>
        <begin position="68"/>
        <end position="87"/>
    </location>
</feature>
<gene>
    <name evidence="2" type="ORF">Q9R02_15875</name>
</gene>
<proteinExistence type="predicted"/>
<organism evidence="2 3">
    <name type="scientific">Arthrobacter horti</name>
    <dbReference type="NCBI Taxonomy" id="3068273"/>
    <lineage>
        <taxon>Bacteria</taxon>
        <taxon>Bacillati</taxon>
        <taxon>Actinomycetota</taxon>
        <taxon>Actinomycetes</taxon>
        <taxon>Micrococcales</taxon>
        <taxon>Micrococcaceae</taxon>
        <taxon>Arthrobacter</taxon>
    </lineage>
</organism>
<sequence length="149" mass="16437">MANILHFPVVVREDGGVADPDAGKLPGPSAYVLYKRLVHATTVSVCAWGSLTVLSSSKILQPSWFTDVLVGAAMVAAVPMMVIRAWAGIKDRAETREGYTSLPRRRKDLPQRDPYLGEVIREAGADYLPKDEFFAVRDRAKALAERLRL</sequence>
<keyword evidence="3" id="KW-1185">Reference proteome</keyword>
<evidence type="ECO:0000256" key="1">
    <source>
        <dbReference type="SAM" id="Phobius"/>
    </source>
</evidence>
<dbReference type="Proteomes" id="UP001232725">
    <property type="component" value="Unassembled WGS sequence"/>
</dbReference>
<dbReference type="RefSeq" id="WP_305997682.1">
    <property type="nucleotide sequence ID" value="NZ_JAVALS010000020.1"/>
</dbReference>
<keyword evidence="1" id="KW-0472">Membrane</keyword>